<sequence>MADESYQLHDLGNVYDADNMHGAEDTHNMENIQEMDNAHENLPLEEVKFEPEEVQVAFAQGDPIKFETEEVQVESLQGHMIKSEQEEIQVAENGSGGGEEKKWPGWPGENVFRMLVPSQKVGGIIGRKGEYIKKTCEETKARIKVLDGPPGTTERAKNQRSRLQPSALSITSAGSPSDNLSELPYSDISTQKIALSGNFKTWLVRILPEGVKLRKRGSLYRKRMAVMISAKEEPSLSIPPAMDGLLKVHKRIIDVDHDSTNTPSGAGRPASTRLLVAATQAAILIGKQGATVKSIQDESHCTIRVLGGGAFTGFHWQFSFSIASMVIKHINASLIQNDSKSHVFSEHLPVFALPDDSIVEIQGEPAGVHKAVEMIAAQLRKFLVDRSVIGIFEKLMQMPNGHAHQNMPPPGPTQPWGPPPSSFPMSAGGAGFGANHQYMPPPRQFDNYYPRDMPLDKPPHQGPPVYGRDASVGAQGNAQSQQSIVSKVTQNIQIPLSYADAVIGANGSNISYIRRTSGATIAVQETRGVPGEMTVEINGSASQVQTAQQLIQNSMADATSSMKNTAAGPPSQGYNPYPSEGPVYSSSTATGQAGYAPAADYGSVYGGSYGY</sequence>
<dbReference type="EMBL" id="JAVYJV010000003">
    <property type="protein sequence ID" value="KAK4376255.1"/>
    <property type="molecule type" value="Genomic_DNA"/>
</dbReference>
<dbReference type="Proteomes" id="UP001291623">
    <property type="component" value="Unassembled WGS sequence"/>
</dbReference>
<gene>
    <name evidence="5" type="ORF">RND71_006932</name>
</gene>
<comment type="caution">
    <text evidence="5">The sequence shown here is derived from an EMBL/GenBank/DDBJ whole genome shotgun (WGS) entry which is preliminary data.</text>
</comment>
<keyword evidence="1" id="KW-0677">Repeat</keyword>
<feature type="domain" description="K Homology" evidence="4">
    <location>
        <begin position="268"/>
        <end position="380"/>
    </location>
</feature>
<feature type="compositionally biased region" description="Pro residues" evidence="3">
    <location>
        <begin position="407"/>
        <end position="422"/>
    </location>
</feature>
<feature type="domain" description="K Homology" evidence="4">
    <location>
        <begin position="108"/>
        <end position="165"/>
    </location>
</feature>
<dbReference type="InterPro" id="IPR004087">
    <property type="entry name" value="KH_dom"/>
</dbReference>
<evidence type="ECO:0000256" key="2">
    <source>
        <dbReference type="PROSITE-ProRule" id="PRU00117"/>
    </source>
</evidence>
<evidence type="ECO:0000313" key="6">
    <source>
        <dbReference type="Proteomes" id="UP001291623"/>
    </source>
</evidence>
<reference evidence="5" key="1">
    <citation type="submission" date="2023-12" db="EMBL/GenBank/DDBJ databases">
        <title>Genome assembly of Anisodus tanguticus.</title>
        <authorList>
            <person name="Wang Y.-J."/>
        </authorList>
    </citation>
    <scope>NUCLEOTIDE SEQUENCE</scope>
    <source>
        <strain evidence="5">KB-2021</strain>
        <tissue evidence="5">Leaf</tissue>
    </source>
</reference>
<dbReference type="CDD" id="cd22460">
    <property type="entry name" value="KH-I_PEPPER_rpt2_like"/>
    <property type="match status" value="1"/>
</dbReference>
<keyword evidence="2" id="KW-0694">RNA-binding</keyword>
<organism evidence="5 6">
    <name type="scientific">Anisodus tanguticus</name>
    <dbReference type="NCBI Taxonomy" id="243964"/>
    <lineage>
        <taxon>Eukaryota</taxon>
        <taxon>Viridiplantae</taxon>
        <taxon>Streptophyta</taxon>
        <taxon>Embryophyta</taxon>
        <taxon>Tracheophyta</taxon>
        <taxon>Spermatophyta</taxon>
        <taxon>Magnoliopsida</taxon>
        <taxon>eudicotyledons</taxon>
        <taxon>Gunneridae</taxon>
        <taxon>Pentapetalae</taxon>
        <taxon>asterids</taxon>
        <taxon>lamiids</taxon>
        <taxon>Solanales</taxon>
        <taxon>Solanaceae</taxon>
        <taxon>Solanoideae</taxon>
        <taxon>Hyoscyameae</taxon>
        <taxon>Anisodus</taxon>
    </lineage>
</organism>
<dbReference type="SUPFAM" id="SSF54791">
    <property type="entry name" value="Eukaryotic type KH-domain (KH-domain type I)"/>
    <property type="match status" value="3"/>
</dbReference>
<dbReference type="Pfam" id="PF00013">
    <property type="entry name" value="KH_1"/>
    <property type="match status" value="3"/>
</dbReference>
<dbReference type="InterPro" id="IPR004088">
    <property type="entry name" value="KH_dom_type_1"/>
</dbReference>
<accession>A0AAE1VWK2</accession>
<keyword evidence="6" id="KW-1185">Reference proteome</keyword>
<evidence type="ECO:0000259" key="4">
    <source>
        <dbReference type="SMART" id="SM00322"/>
    </source>
</evidence>
<feature type="region of interest" description="Disordered" evidence="3">
    <location>
        <begin position="146"/>
        <end position="176"/>
    </location>
</feature>
<name>A0AAE1VWK2_9SOLA</name>
<feature type="region of interest" description="Disordered" evidence="3">
    <location>
        <begin position="402"/>
        <end position="422"/>
    </location>
</feature>
<dbReference type="Gene3D" id="3.30.1370.10">
    <property type="entry name" value="K Homology domain, type 1"/>
    <property type="match status" value="3"/>
</dbReference>
<feature type="compositionally biased region" description="Polar residues" evidence="3">
    <location>
        <begin position="161"/>
        <end position="176"/>
    </location>
</feature>
<evidence type="ECO:0000256" key="1">
    <source>
        <dbReference type="ARBA" id="ARBA00022737"/>
    </source>
</evidence>
<evidence type="ECO:0000256" key="3">
    <source>
        <dbReference type="SAM" id="MobiDB-lite"/>
    </source>
</evidence>
<evidence type="ECO:0000313" key="5">
    <source>
        <dbReference type="EMBL" id="KAK4376255.1"/>
    </source>
</evidence>
<protein>
    <recommendedName>
        <fullName evidence="4">K Homology domain-containing protein</fullName>
    </recommendedName>
</protein>
<dbReference type="GO" id="GO:0003723">
    <property type="term" value="F:RNA binding"/>
    <property type="evidence" value="ECO:0007669"/>
    <property type="project" value="UniProtKB-UniRule"/>
</dbReference>
<dbReference type="SMART" id="SM00322">
    <property type="entry name" value="KH"/>
    <property type="match status" value="3"/>
</dbReference>
<dbReference type="AlphaFoldDB" id="A0AAE1VWK2"/>
<proteinExistence type="predicted"/>
<dbReference type="PANTHER" id="PTHR10288">
    <property type="entry name" value="KH DOMAIN CONTAINING RNA BINDING PROTEIN"/>
    <property type="match status" value="1"/>
</dbReference>
<dbReference type="PROSITE" id="PS50084">
    <property type="entry name" value="KH_TYPE_1"/>
    <property type="match status" value="3"/>
</dbReference>
<feature type="region of interest" description="Disordered" evidence="3">
    <location>
        <begin position="557"/>
        <end position="580"/>
    </location>
</feature>
<dbReference type="CDD" id="cd22461">
    <property type="entry name" value="KH-I_PEPPER_like_rpt3"/>
    <property type="match status" value="1"/>
</dbReference>
<feature type="domain" description="K Homology" evidence="4">
    <location>
        <begin position="486"/>
        <end position="556"/>
    </location>
</feature>
<dbReference type="InterPro" id="IPR036612">
    <property type="entry name" value="KH_dom_type_1_sf"/>
</dbReference>